<feature type="transmembrane region" description="Helical" evidence="1">
    <location>
        <begin position="6"/>
        <end position="23"/>
    </location>
</feature>
<protein>
    <submittedName>
        <fullName evidence="2">Uncharacterized protein</fullName>
    </submittedName>
</protein>
<dbReference type="EMBL" id="AGJL01000050">
    <property type="protein sequence ID" value="EHP84526.1"/>
    <property type="molecule type" value="Genomic_DNA"/>
</dbReference>
<name>H1L0Q9_9EURY</name>
<evidence type="ECO:0000256" key="1">
    <source>
        <dbReference type="SAM" id="Phobius"/>
    </source>
</evidence>
<dbReference type="AlphaFoldDB" id="H1L0Q9"/>
<feature type="transmembrane region" description="Helical" evidence="1">
    <location>
        <begin position="73"/>
        <end position="96"/>
    </location>
</feature>
<dbReference type="InterPro" id="IPR019211">
    <property type="entry name" value="EhaL"/>
</dbReference>
<dbReference type="STRING" id="647171.MetfoDRAFT_1633"/>
<dbReference type="Proteomes" id="UP000003706">
    <property type="component" value="Unassembled WGS sequence"/>
</dbReference>
<proteinExistence type="predicted"/>
<reference evidence="2 3" key="1">
    <citation type="submission" date="2011-09" db="EMBL/GenBank/DDBJ databases">
        <title>The draft genome of Methanotorris formicicus Mc-S-70.</title>
        <authorList>
            <consortium name="US DOE Joint Genome Institute (JGI-PGF)"/>
            <person name="Lucas S."/>
            <person name="Han J."/>
            <person name="Lapidus A."/>
            <person name="Cheng J.-F."/>
            <person name="Goodwin L."/>
            <person name="Pitluck S."/>
            <person name="Peters L."/>
            <person name="Land M.L."/>
            <person name="Hauser L."/>
            <person name="Sieprawska-Lupa M."/>
            <person name="Takai K."/>
            <person name="Miyazaki J."/>
            <person name="Whitman W."/>
            <person name="Woyke T.J."/>
        </authorList>
    </citation>
    <scope>NUCLEOTIDE SEQUENCE [LARGE SCALE GENOMIC DNA]</scope>
    <source>
        <strain evidence="2 3">Mc-S-70</strain>
    </source>
</reference>
<keyword evidence="3" id="KW-1185">Reference proteome</keyword>
<dbReference type="RefSeq" id="WP_007045057.1">
    <property type="nucleotide sequence ID" value="NZ_AGJL01000050.1"/>
</dbReference>
<sequence length="103" mass="11448">MLLTIIGFIIGMCLGLAYSYSKYKEPFIKKRIDKLALSLAIIGGLVFNLSPPIGSLFLGFPLGMRPGYGRIEFSVGVVIALLIYLVFLYFGSHYAFGFMLKVR</sequence>
<comment type="caution">
    <text evidence="2">The sequence shown here is derived from an EMBL/GenBank/DDBJ whole genome shotgun (WGS) entry which is preliminary data.</text>
</comment>
<dbReference type="Pfam" id="PF09877">
    <property type="entry name" value="EhaL"/>
    <property type="match status" value="1"/>
</dbReference>
<dbReference type="PATRIC" id="fig|647171.4.peg.1583"/>
<keyword evidence="1" id="KW-1133">Transmembrane helix</keyword>
<feature type="transmembrane region" description="Helical" evidence="1">
    <location>
        <begin position="35"/>
        <end position="53"/>
    </location>
</feature>
<keyword evidence="1" id="KW-0472">Membrane</keyword>
<gene>
    <name evidence="2" type="ORF">MetfoDRAFT_1633</name>
</gene>
<organism evidence="2 3">
    <name type="scientific">Methanotorris formicicus Mc-S-70</name>
    <dbReference type="NCBI Taxonomy" id="647171"/>
    <lineage>
        <taxon>Archaea</taxon>
        <taxon>Methanobacteriati</taxon>
        <taxon>Methanobacteriota</taxon>
        <taxon>Methanomada group</taxon>
        <taxon>Methanococci</taxon>
        <taxon>Methanococcales</taxon>
        <taxon>Methanocaldococcaceae</taxon>
        <taxon>Methanotorris</taxon>
    </lineage>
</organism>
<accession>H1L0Q9</accession>
<dbReference type="OrthoDB" id="64436at2157"/>
<keyword evidence="1" id="KW-0812">Transmembrane</keyword>
<evidence type="ECO:0000313" key="2">
    <source>
        <dbReference type="EMBL" id="EHP84526.1"/>
    </source>
</evidence>
<evidence type="ECO:0000313" key="3">
    <source>
        <dbReference type="Proteomes" id="UP000003706"/>
    </source>
</evidence>